<reference evidence="6 7" key="1">
    <citation type="submission" date="2017-03" db="EMBL/GenBank/DDBJ databases">
        <title>Complete Genome Sequence of a natural compounds producer, Streptomyces violaceus S21.</title>
        <authorList>
            <person name="Zhong C."/>
            <person name="Zhao Z."/>
            <person name="Fu J."/>
            <person name="Zong G."/>
            <person name="Qin R."/>
            <person name="Cao G."/>
        </authorList>
    </citation>
    <scope>NUCLEOTIDE SEQUENCE [LARGE SCALE GENOMIC DNA]</scope>
    <source>
        <strain evidence="6 7">S21</strain>
    </source>
</reference>
<evidence type="ECO:0000256" key="3">
    <source>
        <dbReference type="ARBA" id="ARBA00022827"/>
    </source>
</evidence>
<organism evidence="6 7">
    <name type="scientific">Streptomyces violaceoruber</name>
    <dbReference type="NCBI Taxonomy" id="1935"/>
    <lineage>
        <taxon>Bacteria</taxon>
        <taxon>Bacillati</taxon>
        <taxon>Actinomycetota</taxon>
        <taxon>Actinomycetes</taxon>
        <taxon>Kitasatosporales</taxon>
        <taxon>Streptomycetaceae</taxon>
        <taxon>Streptomyces</taxon>
        <taxon>Streptomyces violaceoruber group</taxon>
    </lineage>
</organism>
<dbReference type="GO" id="GO:0016709">
    <property type="term" value="F:oxidoreductase activity, acting on paired donors, with incorporation or reduction of molecular oxygen, NAD(P)H as one donor, and incorporation of one atom of oxygen"/>
    <property type="evidence" value="ECO:0007669"/>
    <property type="project" value="UniProtKB-ARBA"/>
</dbReference>
<proteinExistence type="predicted"/>
<dbReference type="Pfam" id="PF21274">
    <property type="entry name" value="Rng_hyd_C"/>
    <property type="match status" value="1"/>
</dbReference>
<dbReference type="EMBL" id="CP020570">
    <property type="protein sequence ID" value="ARF61626.1"/>
    <property type="molecule type" value="Genomic_DNA"/>
</dbReference>
<evidence type="ECO:0000259" key="5">
    <source>
        <dbReference type="Pfam" id="PF01494"/>
    </source>
</evidence>
<dbReference type="GO" id="GO:0071949">
    <property type="term" value="F:FAD binding"/>
    <property type="evidence" value="ECO:0007669"/>
    <property type="project" value="InterPro"/>
</dbReference>
<keyword evidence="3" id="KW-0274">FAD</keyword>
<evidence type="ECO:0000256" key="4">
    <source>
        <dbReference type="SAM" id="MobiDB-lite"/>
    </source>
</evidence>
<dbReference type="Gene3D" id="3.50.50.60">
    <property type="entry name" value="FAD/NAD(P)-binding domain"/>
    <property type="match status" value="1"/>
</dbReference>
<dbReference type="PANTHER" id="PTHR43004:SF19">
    <property type="entry name" value="BINDING MONOOXYGENASE, PUTATIVE (JCVI)-RELATED"/>
    <property type="match status" value="1"/>
</dbReference>
<evidence type="ECO:0000313" key="6">
    <source>
        <dbReference type="EMBL" id="ARF61626.1"/>
    </source>
</evidence>
<gene>
    <name evidence="6" type="ORF">B1H20_09585</name>
</gene>
<dbReference type="Pfam" id="PF01494">
    <property type="entry name" value="FAD_binding_3"/>
    <property type="match status" value="1"/>
</dbReference>
<evidence type="ECO:0000256" key="1">
    <source>
        <dbReference type="ARBA" id="ARBA00001974"/>
    </source>
</evidence>
<dbReference type="Proteomes" id="UP000192445">
    <property type="component" value="Chromosome"/>
</dbReference>
<dbReference type="InterPro" id="IPR036188">
    <property type="entry name" value="FAD/NAD-bd_sf"/>
</dbReference>
<comment type="cofactor">
    <cofactor evidence="1">
        <name>FAD</name>
        <dbReference type="ChEBI" id="CHEBI:57692"/>
    </cofactor>
</comment>
<accession>A0A1V0U916</accession>
<dbReference type="KEGG" id="svu:B1H20_09585"/>
<dbReference type="InterPro" id="IPR002938">
    <property type="entry name" value="FAD-bd"/>
</dbReference>
<feature type="region of interest" description="Disordered" evidence="4">
    <location>
        <begin position="54"/>
        <end position="83"/>
    </location>
</feature>
<dbReference type="STRING" id="1935.B1H20_09585"/>
<dbReference type="Gene3D" id="3.30.70.2450">
    <property type="match status" value="1"/>
</dbReference>
<evidence type="ECO:0000313" key="7">
    <source>
        <dbReference type="Proteomes" id="UP000192445"/>
    </source>
</evidence>
<dbReference type="AlphaFoldDB" id="A0A1V0U916"/>
<protein>
    <recommendedName>
        <fullName evidence="5">FAD-binding domain-containing protein</fullName>
    </recommendedName>
</protein>
<dbReference type="PRINTS" id="PR00420">
    <property type="entry name" value="RNGMNOXGNASE"/>
</dbReference>
<name>A0A1V0U916_STRVN</name>
<feature type="compositionally biased region" description="Pro residues" evidence="4">
    <location>
        <begin position="57"/>
        <end position="70"/>
    </location>
</feature>
<dbReference type="InterPro" id="IPR050641">
    <property type="entry name" value="RIFMO-like"/>
</dbReference>
<dbReference type="SUPFAM" id="SSF51905">
    <property type="entry name" value="FAD/NAD(P)-binding domain"/>
    <property type="match status" value="1"/>
</dbReference>
<keyword evidence="2" id="KW-0285">Flavoprotein</keyword>
<sequence length="594" mass="65066">MAASAPLSDSGCAGFRPAGEVSMADILGAKKQDSEHVYAHNLLHVIKHIIFSLRTGPPRPRTTPSPPPSPGGTAMPDTKGTTDTIDTPGFDFDVIIVGGGPVGMLLASELRIGRAKAVVLEKLTERTPHSKAFGLHARSLESLDRRGLADRFREGARSWNNGHFAGLDVWVDFSLLDSAHNYALLSEQTRTERLLEERAEEFGCTIRRGHEVTAVRQDEDGAEVDVSGPDGPYTLRARYVVGTDGGRSLVRRSAGIAFPGTGGRVTARLADVVLADRENAPMGMERTERGLLFCVPLDDTYHRVATFDYEQGKETGSELGFEEFKDSVRTIWGDDMGASEPRWLSWFTDSACQAETYRAGRILLAGDAAHTHFPVGGQGVNLGLQDALNLGWKLCADINGWAGEGLLDTYDAERQEPARQVLANTRAQIALMNPDPYVTQLRELFQDLMRKDQVNHHIAEMLSGVRVRYDLPGPAHRLLGDFARDLRLETEEGPRTLPKFLRRGNFVLLDLAGRPEIAEEYAKWAAPLDWAGRVRHVVATCEDEPELAGALIRPDGYVAWAADRDASPAEIAEGLRTAIETWAGITDPTRAVFS</sequence>
<dbReference type="PANTHER" id="PTHR43004">
    <property type="entry name" value="TRK SYSTEM POTASSIUM UPTAKE PROTEIN"/>
    <property type="match status" value="1"/>
</dbReference>
<dbReference type="Gene3D" id="3.40.30.120">
    <property type="match status" value="1"/>
</dbReference>
<feature type="domain" description="FAD-binding" evidence="5">
    <location>
        <begin position="92"/>
        <end position="424"/>
    </location>
</feature>
<evidence type="ECO:0000256" key="2">
    <source>
        <dbReference type="ARBA" id="ARBA00022630"/>
    </source>
</evidence>